<comment type="caution">
    <text evidence="1">The sequence shown here is derived from an EMBL/GenBank/DDBJ whole genome shotgun (WGS) entry which is preliminary data.</text>
</comment>
<evidence type="ECO:0000313" key="2">
    <source>
        <dbReference type="Proteomes" id="UP001596116"/>
    </source>
</evidence>
<dbReference type="SUPFAM" id="SSF51182">
    <property type="entry name" value="RmlC-like cupins"/>
    <property type="match status" value="1"/>
</dbReference>
<dbReference type="EMBL" id="JBHPON010000001">
    <property type="protein sequence ID" value="MFC6035516.1"/>
    <property type="molecule type" value="Genomic_DNA"/>
</dbReference>
<accession>A0ABW1KWS1</accession>
<evidence type="ECO:0008006" key="3">
    <source>
        <dbReference type="Google" id="ProtNLM"/>
    </source>
</evidence>
<organism evidence="1 2">
    <name type="scientific">Hyphococcus aureus</name>
    <dbReference type="NCBI Taxonomy" id="2666033"/>
    <lineage>
        <taxon>Bacteria</taxon>
        <taxon>Pseudomonadati</taxon>
        <taxon>Pseudomonadota</taxon>
        <taxon>Alphaproteobacteria</taxon>
        <taxon>Parvularculales</taxon>
        <taxon>Parvularculaceae</taxon>
        <taxon>Hyphococcus</taxon>
    </lineage>
</organism>
<reference evidence="1 2" key="1">
    <citation type="submission" date="2024-09" db="EMBL/GenBank/DDBJ databases">
        <authorList>
            <person name="Zhang Z.-H."/>
        </authorList>
    </citation>
    <scope>NUCLEOTIDE SEQUENCE [LARGE SCALE GENOMIC DNA]</scope>
    <source>
        <strain evidence="1 2">HHTR114</strain>
    </source>
</reference>
<dbReference type="Gene3D" id="2.60.120.10">
    <property type="entry name" value="Jelly Rolls"/>
    <property type="match status" value="1"/>
</dbReference>
<protein>
    <recommendedName>
        <fullName evidence="3">Quercetin 2,3-dioxygenase</fullName>
    </recommendedName>
</protein>
<dbReference type="Proteomes" id="UP001596116">
    <property type="component" value="Unassembled WGS sequence"/>
</dbReference>
<name>A0ABW1KWS1_9PROT</name>
<dbReference type="InterPro" id="IPR011051">
    <property type="entry name" value="RmlC_Cupin_sf"/>
</dbReference>
<sequence length="231" mass="25695">MDGDYTTPRHRHNFDQLRYMLEGEFGYGRSKDEIQQQGTVGYFPEGVYYEQKAIGRSVTLLFQGGGPSGAGFLSYSQLEAGYKALGEEGVFSNGVFTWLDDAGGKHNKDAYEAIWERMRGRDLAYPKPRYRTPIVADVDHYDWIDACDSGVKTRHIGAFTERAIEFGFLKLDQKAVHACAPNALYYFLSGEGVIGRKDYRAGAAAAMDGDEDAVICAASPTHLIYILLPTF</sequence>
<proteinExistence type="predicted"/>
<gene>
    <name evidence="1" type="ORF">ACFMB1_08185</name>
</gene>
<dbReference type="RefSeq" id="WP_379879144.1">
    <property type="nucleotide sequence ID" value="NZ_JBHPON010000001.1"/>
</dbReference>
<keyword evidence="2" id="KW-1185">Reference proteome</keyword>
<evidence type="ECO:0000313" key="1">
    <source>
        <dbReference type="EMBL" id="MFC6035516.1"/>
    </source>
</evidence>
<dbReference type="InterPro" id="IPR014710">
    <property type="entry name" value="RmlC-like_jellyroll"/>
</dbReference>